<proteinExistence type="predicted"/>
<feature type="compositionally biased region" description="Basic and acidic residues" evidence="1">
    <location>
        <begin position="163"/>
        <end position="174"/>
    </location>
</feature>
<feature type="region of interest" description="Disordered" evidence="1">
    <location>
        <begin position="155"/>
        <end position="185"/>
    </location>
</feature>
<organism evidence="2 3">
    <name type="scientific">Schizothecium vesticola</name>
    <dbReference type="NCBI Taxonomy" id="314040"/>
    <lineage>
        <taxon>Eukaryota</taxon>
        <taxon>Fungi</taxon>
        <taxon>Dikarya</taxon>
        <taxon>Ascomycota</taxon>
        <taxon>Pezizomycotina</taxon>
        <taxon>Sordariomycetes</taxon>
        <taxon>Sordariomycetidae</taxon>
        <taxon>Sordariales</taxon>
        <taxon>Schizotheciaceae</taxon>
        <taxon>Schizothecium</taxon>
    </lineage>
</organism>
<keyword evidence="3" id="KW-1185">Reference proteome</keyword>
<sequence length="248" mass="27136">MLPLRRRVRPLGAAPAIPRRRPVVVGPRLSAGPAPVAREADGAVVLVENVDEDGEEDKDGDADDDADHDLLVAHGVGFAGDEEQAAHMLEGVEIGLGETGAGEEREVGYWCAHRGLRGLYVVWSKGGMELTRGSGFRGNVLVVMVLNRGGDEVGGGAWKRNKPSSETEGVERKHEGKRKSLSHAGGNVEWERRHLSRRPVGWRLGCGVALRFPPLRPRRSIHPQQGGREVRWRERGILAAVHRHQGRE</sequence>
<protein>
    <submittedName>
        <fullName evidence="2">Uncharacterized protein</fullName>
    </submittedName>
</protein>
<dbReference type="EMBL" id="JAUKUD010000001">
    <property type="protein sequence ID" value="KAK0752702.1"/>
    <property type="molecule type" value="Genomic_DNA"/>
</dbReference>
<evidence type="ECO:0000256" key="1">
    <source>
        <dbReference type="SAM" id="MobiDB-lite"/>
    </source>
</evidence>
<evidence type="ECO:0000313" key="3">
    <source>
        <dbReference type="Proteomes" id="UP001172155"/>
    </source>
</evidence>
<dbReference type="Proteomes" id="UP001172155">
    <property type="component" value="Unassembled WGS sequence"/>
</dbReference>
<dbReference type="AlphaFoldDB" id="A0AA40KBL1"/>
<comment type="caution">
    <text evidence="2">The sequence shown here is derived from an EMBL/GenBank/DDBJ whole genome shotgun (WGS) entry which is preliminary data.</text>
</comment>
<reference evidence="2" key="1">
    <citation type="submission" date="2023-06" db="EMBL/GenBank/DDBJ databases">
        <title>Genome-scale phylogeny and comparative genomics of the fungal order Sordariales.</title>
        <authorList>
            <consortium name="Lawrence Berkeley National Laboratory"/>
            <person name="Hensen N."/>
            <person name="Bonometti L."/>
            <person name="Westerberg I."/>
            <person name="Brannstrom I.O."/>
            <person name="Guillou S."/>
            <person name="Cros-Aarteil S."/>
            <person name="Calhoun S."/>
            <person name="Haridas S."/>
            <person name="Kuo A."/>
            <person name="Mondo S."/>
            <person name="Pangilinan J."/>
            <person name="Riley R."/>
            <person name="LaButti K."/>
            <person name="Andreopoulos B."/>
            <person name="Lipzen A."/>
            <person name="Chen C."/>
            <person name="Yanf M."/>
            <person name="Daum C."/>
            <person name="Ng V."/>
            <person name="Clum A."/>
            <person name="Steindorff A."/>
            <person name="Ohm R."/>
            <person name="Martin F."/>
            <person name="Silar P."/>
            <person name="Natvig D."/>
            <person name="Lalanne C."/>
            <person name="Gautier V."/>
            <person name="Ament-velasquez S.L."/>
            <person name="Kruys A."/>
            <person name="Hutchinson M.I."/>
            <person name="Powell A.J."/>
            <person name="Barry K."/>
            <person name="Miller A.N."/>
            <person name="Grigoriev I.V."/>
            <person name="Debuchy R."/>
            <person name="Gladieux P."/>
            <person name="Thoren M.H."/>
            <person name="Johannesson H."/>
        </authorList>
    </citation>
    <scope>NUCLEOTIDE SEQUENCE</scope>
    <source>
        <strain evidence="2">SMH3187-1</strain>
    </source>
</reference>
<accession>A0AA40KBL1</accession>
<gene>
    <name evidence="2" type="ORF">B0T18DRAFT_218</name>
</gene>
<name>A0AA40KBL1_9PEZI</name>
<evidence type="ECO:0000313" key="2">
    <source>
        <dbReference type="EMBL" id="KAK0752702.1"/>
    </source>
</evidence>